<dbReference type="CDD" id="cd07066">
    <property type="entry name" value="CRD_FZ"/>
    <property type="match status" value="1"/>
</dbReference>
<keyword evidence="2 3" id="KW-1015">Disulfide bond</keyword>
<dbReference type="AlphaFoldDB" id="A0AAU9XJM6"/>
<dbReference type="EMBL" id="CALNXJ010000046">
    <property type="protein sequence ID" value="CAH3149629.1"/>
    <property type="molecule type" value="Genomic_DNA"/>
</dbReference>
<feature type="region of interest" description="Disordered" evidence="4">
    <location>
        <begin position="411"/>
        <end position="442"/>
    </location>
</feature>
<sequence length="503" mass="56940">MLGFLTVVVVIAVMYYRWRRGAEQFSAQRFDNLLKHLEIGVQLNIDNCWYPNSKVSERQFEGNQGFFISDLLFKTSKWYSKATTQFSEATGQCGLVNRTEHGLDKVCGYEFTAQYDYKHHFTSASRAVPTLIRLLKNCSATVNTMICSLFVPRCEEDIPGPYLPCRAVCYDYATRCRDVIAEKGLQWTVAMCDILPERDDPNTKLGYRGRCFTPPNFKDSGKTYKHNCSDIVVPACKGIPGYTQTVVSEAIQRRYQRYIDGTIGQRTNGTCYEKRKEIVCAENLPGCIDGSAAFLCRDTCEKFFNTCKSPFFYERDMCMEFPSRESTPKSASVCKQTHWPRAENWNFSATPTGQPVTASTEGVMISISRSPTTSSSHELEGITKHTDQFSSVSTRGTRTFVPTKIFAHSQGTDILSSPQPKGTTKHTEKQHPGIHARKSIKDEDSKTNKVAIGLIATFIVLLVIAIGIVGVLFYRKKRRSRQFDYQKQILYSEGKADEFEIFT</sequence>
<dbReference type="Pfam" id="PF01392">
    <property type="entry name" value="Fz"/>
    <property type="match status" value="1"/>
</dbReference>
<dbReference type="Gene3D" id="1.10.2000.10">
    <property type="entry name" value="Frizzled cysteine-rich domain"/>
    <property type="match status" value="2"/>
</dbReference>
<comment type="caution">
    <text evidence="7">The sequence shown here is derived from an EMBL/GenBank/DDBJ whole genome shotgun (WGS) entry which is preliminary data.</text>
</comment>
<proteinExistence type="predicted"/>
<feature type="compositionally biased region" description="Polar residues" evidence="4">
    <location>
        <begin position="411"/>
        <end position="422"/>
    </location>
</feature>
<dbReference type="PANTHER" id="PTHR11309">
    <property type="entry name" value="FRIZZLED"/>
    <property type="match status" value="1"/>
</dbReference>
<evidence type="ECO:0000313" key="7">
    <source>
        <dbReference type="EMBL" id="CAH3149629.1"/>
    </source>
</evidence>
<evidence type="ECO:0000256" key="4">
    <source>
        <dbReference type="SAM" id="MobiDB-lite"/>
    </source>
</evidence>
<dbReference type="InterPro" id="IPR036790">
    <property type="entry name" value="Frizzled_dom_sf"/>
</dbReference>
<evidence type="ECO:0000256" key="2">
    <source>
        <dbReference type="ARBA" id="ARBA00023157"/>
    </source>
</evidence>
<dbReference type="GO" id="GO:0005886">
    <property type="term" value="C:plasma membrane"/>
    <property type="evidence" value="ECO:0007669"/>
    <property type="project" value="TreeGrafter"/>
</dbReference>
<keyword evidence="8" id="KW-1185">Reference proteome</keyword>
<evidence type="ECO:0000256" key="5">
    <source>
        <dbReference type="SAM" id="Phobius"/>
    </source>
</evidence>
<protein>
    <recommendedName>
        <fullName evidence="6">FZ domain-containing protein</fullName>
    </recommendedName>
</protein>
<comment type="caution">
    <text evidence="3">Lacks conserved residue(s) required for the propagation of feature annotation.</text>
</comment>
<dbReference type="GO" id="GO:0042813">
    <property type="term" value="F:Wnt receptor activity"/>
    <property type="evidence" value="ECO:0007669"/>
    <property type="project" value="TreeGrafter"/>
</dbReference>
<dbReference type="GO" id="GO:0060070">
    <property type="term" value="P:canonical Wnt signaling pathway"/>
    <property type="evidence" value="ECO:0007669"/>
    <property type="project" value="TreeGrafter"/>
</dbReference>
<dbReference type="InterPro" id="IPR020067">
    <property type="entry name" value="Frizzled_dom"/>
</dbReference>
<feature type="disulfide bond" evidence="3">
    <location>
        <begin position="138"/>
        <end position="176"/>
    </location>
</feature>
<feature type="domain" description="FZ" evidence="6">
    <location>
        <begin position="137"/>
        <end position="214"/>
    </location>
</feature>
<accession>A0AAU9XJM6</accession>
<dbReference type="InterPro" id="IPR015526">
    <property type="entry name" value="Frizzled/SFRP"/>
</dbReference>
<dbReference type="SUPFAM" id="SSF63501">
    <property type="entry name" value="Frizzled cysteine-rich domain"/>
    <property type="match status" value="2"/>
</dbReference>
<feature type="transmembrane region" description="Helical" evidence="5">
    <location>
        <begin position="450"/>
        <end position="474"/>
    </location>
</feature>
<organism evidence="7 8">
    <name type="scientific">Pocillopora meandrina</name>
    <dbReference type="NCBI Taxonomy" id="46732"/>
    <lineage>
        <taxon>Eukaryota</taxon>
        <taxon>Metazoa</taxon>
        <taxon>Cnidaria</taxon>
        <taxon>Anthozoa</taxon>
        <taxon>Hexacorallia</taxon>
        <taxon>Scleractinia</taxon>
        <taxon>Astrocoeniina</taxon>
        <taxon>Pocilloporidae</taxon>
        <taxon>Pocillopora</taxon>
    </lineage>
</organism>
<keyword evidence="5" id="KW-0812">Transmembrane</keyword>
<reference evidence="7 8" key="1">
    <citation type="submission" date="2022-05" db="EMBL/GenBank/DDBJ databases">
        <authorList>
            <consortium name="Genoscope - CEA"/>
            <person name="William W."/>
        </authorList>
    </citation>
    <scope>NUCLEOTIDE SEQUENCE [LARGE SCALE GENOMIC DNA]</scope>
</reference>
<evidence type="ECO:0000259" key="6">
    <source>
        <dbReference type="PROSITE" id="PS50038"/>
    </source>
</evidence>
<dbReference type="PROSITE" id="PS50038">
    <property type="entry name" value="FZ"/>
    <property type="match status" value="1"/>
</dbReference>
<evidence type="ECO:0000256" key="1">
    <source>
        <dbReference type="ARBA" id="ARBA00022473"/>
    </source>
</evidence>
<dbReference type="GO" id="GO:0035567">
    <property type="term" value="P:non-canonical Wnt signaling pathway"/>
    <property type="evidence" value="ECO:0007669"/>
    <property type="project" value="TreeGrafter"/>
</dbReference>
<keyword evidence="1" id="KW-0217">Developmental protein</keyword>
<dbReference type="SMART" id="SM00063">
    <property type="entry name" value="FRI"/>
    <property type="match status" value="1"/>
</dbReference>
<keyword evidence="5" id="KW-1133">Transmembrane helix</keyword>
<evidence type="ECO:0000313" key="8">
    <source>
        <dbReference type="Proteomes" id="UP001159428"/>
    </source>
</evidence>
<dbReference type="GO" id="GO:0017147">
    <property type="term" value="F:Wnt-protein binding"/>
    <property type="evidence" value="ECO:0007669"/>
    <property type="project" value="TreeGrafter"/>
</dbReference>
<dbReference type="Proteomes" id="UP001159428">
    <property type="component" value="Unassembled WGS sequence"/>
</dbReference>
<evidence type="ECO:0000256" key="3">
    <source>
        <dbReference type="PROSITE-ProRule" id="PRU00090"/>
    </source>
</evidence>
<name>A0AAU9XJM6_9CNID</name>
<gene>
    <name evidence="7" type="ORF">PMEA_00024421</name>
</gene>
<keyword evidence="5" id="KW-0472">Membrane</keyword>